<proteinExistence type="predicted"/>
<dbReference type="EMBL" id="FOLM01000003">
    <property type="protein sequence ID" value="SFC40441.1"/>
    <property type="molecule type" value="Genomic_DNA"/>
</dbReference>
<organism evidence="1 2">
    <name type="scientific">Streptomyces aidingensis</name>
    <dbReference type="NCBI Taxonomy" id="910347"/>
    <lineage>
        <taxon>Bacteria</taxon>
        <taxon>Bacillati</taxon>
        <taxon>Actinomycetota</taxon>
        <taxon>Actinomycetes</taxon>
        <taxon>Kitasatosporales</taxon>
        <taxon>Streptomycetaceae</taxon>
        <taxon>Streptomyces</taxon>
    </lineage>
</organism>
<gene>
    <name evidence="1" type="ORF">SAMN05421773_103203</name>
</gene>
<protein>
    <submittedName>
        <fullName evidence="1">Uncharacterized protein</fullName>
    </submittedName>
</protein>
<dbReference type="Proteomes" id="UP000199207">
    <property type="component" value="Unassembled WGS sequence"/>
</dbReference>
<sequence>MPRIVVYPPTPGGGRRVRVDREILGIARSTGELVEFLRRAGADPESIDITDPAVVEWRGPGPEVWAE</sequence>
<accession>A0A1I1IX33</accession>
<evidence type="ECO:0000313" key="1">
    <source>
        <dbReference type="EMBL" id="SFC40441.1"/>
    </source>
</evidence>
<evidence type="ECO:0000313" key="2">
    <source>
        <dbReference type="Proteomes" id="UP000199207"/>
    </source>
</evidence>
<dbReference type="AlphaFoldDB" id="A0A1I1IX33"/>
<keyword evidence="2" id="KW-1185">Reference proteome</keyword>
<name>A0A1I1IX33_9ACTN</name>
<dbReference type="STRING" id="910347.SAMN05421773_103203"/>
<reference evidence="1 2" key="1">
    <citation type="submission" date="2016-10" db="EMBL/GenBank/DDBJ databases">
        <authorList>
            <person name="de Groot N.N."/>
        </authorList>
    </citation>
    <scope>NUCLEOTIDE SEQUENCE [LARGE SCALE GENOMIC DNA]</scope>
    <source>
        <strain evidence="1 2">CGMCC 4.5739</strain>
    </source>
</reference>